<accession>A0A4R1RGD6</accession>
<comment type="caution">
    <text evidence="1">The sequence shown here is derived from an EMBL/GenBank/DDBJ whole genome shotgun (WGS) entry which is preliminary data.</text>
</comment>
<dbReference type="AlphaFoldDB" id="A0A4R1RGD6"/>
<gene>
    <name evidence="1" type="ORF">EV196_106246</name>
</gene>
<protein>
    <submittedName>
        <fullName evidence="1">Uncharacterized protein</fullName>
    </submittedName>
</protein>
<name>A0A4R1RGD6_9FLAO</name>
<dbReference type="RefSeq" id="WP_132218324.1">
    <property type="nucleotide sequence ID" value="NZ_OX156936.1"/>
</dbReference>
<dbReference type="OrthoDB" id="1449271at2"/>
<keyword evidence="2" id="KW-1185">Reference proteome</keyword>
<proteinExistence type="predicted"/>
<reference evidence="1 2" key="1">
    <citation type="submission" date="2019-03" db="EMBL/GenBank/DDBJ databases">
        <title>Genomic Encyclopedia of Type Strains, Phase IV (KMG-IV): sequencing the most valuable type-strain genomes for metagenomic binning, comparative biology and taxonomic classification.</title>
        <authorList>
            <person name="Goeker M."/>
        </authorList>
    </citation>
    <scope>NUCLEOTIDE SEQUENCE [LARGE SCALE GENOMIC DNA]</scope>
    <source>
        <strain evidence="1 2">DSM 18792</strain>
    </source>
</reference>
<evidence type="ECO:0000313" key="2">
    <source>
        <dbReference type="Proteomes" id="UP000295455"/>
    </source>
</evidence>
<evidence type="ECO:0000313" key="1">
    <source>
        <dbReference type="EMBL" id="TCL65054.1"/>
    </source>
</evidence>
<organism evidence="1 2">
    <name type="scientific">Mariniflexile fucanivorans</name>
    <dbReference type="NCBI Taxonomy" id="264023"/>
    <lineage>
        <taxon>Bacteria</taxon>
        <taxon>Pseudomonadati</taxon>
        <taxon>Bacteroidota</taxon>
        <taxon>Flavobacteriia</taxon>
        <taxon>Flavobacteriales</taxon>
        <taxon>Flavobacteriaceae</taxon>
        <taxon>Mariniflexile</taxon>
    </lineage>
</organism>
<dbReference type="Proteomes" id="UP000295455">
    <property type="component" value="Unassembled WGS sequence"/>
</dbReference>
<dbReference type="EMBL" id="SLUP01000006">
    <property type="protein sequence ID" value="TCL65054.1"/>
    <property type="molecule type" value="Genomic_DNA"/>
</dbReference>
<sequence>MRNKSNFALYFILFSLYLFLFSFNELSAQENGVFELKESNTSSKQTSKTLKGTDRDGFYNLTYKLHPTFYVENKNIMENNTNNIKVTKLTFNDLNSFDLLNQYNPKFDDVELITITLKTVGDFKNKLNLSSLSGFSNLKYIYVKCNFECTELQIKQFIEFDPNIRVFYKIEIPS</sequence>